<keyword evidence="8" id="KW-0547">Nucleotide-binding</keyword>
<dbReference type="Pfam" id="PF07694">
    <property type="entry name" value="5TM-5TMR_LYT"/>
    <property type="match status" value="1"/>
</dbReference>
<dbReference type="InterPro" id="IPR010559">
    <property type="entry name" value="Sig_transdc_His_kin_internal"/>
</dbReference>
<feature type="transmembrane region" description="Helical" evidence="14">
    <location>
        <begin position="42"/>
        <end position="60"/>
    </location>
</feature>
<dbReference type="Gene3D" id="3.30.565.10">
    <property type="entry name" value="Histidine kinase-like ATPase, C-terminal domain"/>
    <property type="match status" value="1"/>
</dbReference>
<dbReference type="EMBL" id="MOXJ01000014">
    <property type="protein sequence ID" value="PDO10496.1"/>
    <property type="molecule type" value="Genomic_DNA"/>
</dbReference>
<dbReference type="Pfam" id="PF06580">
    <property type="entry name" value="His_kinase"/>
    <property type="match status" value="1"/>
</dbReference>
<keyword evidence="7 14" id="KW-0812">Transmembrane</keyword>
<dbReference type="SUPFAM" id="SSF55781">
    <property type="entry name" value="GAF domain-like"/>
    <property type="match status" value="1"/>
</dbReference>
<evidence type="ECO:0000256" key="4">
    <source>
        <dbReference type="ARBA" id="ARBA00022475"/>
    </source>
</evidence>
<dbReference type="InterPro" id="IPR029016">
    <property type="entry name" value="GAF-like_dom_sf"/>
</dbReference>
<gene>
    <name evidence="16" type="ORF">BLM47_07155</name>
</gene>
<evidence type="ECO:0000256" key="11">
    <source>
        <dbReference type="ARBA" id="ARBA00022989"/>
    </source>
</evidence>
<keyword evidence="6" id="KW-0808">Transferase</keyword>
<feature type="transmembrane region" description="Helical" evidence="14">
    <location>
        <begin position="151"/>
        <end position="172"/>
    </location>
</feature>
<keyword evidence="10" id="KW-0067">ATP-binding</keyword>
<dbReference type="PANTHER" id="PTHR34220">
    <property type="entry name" value="SENSOR HISTIDINE KINASE YPDA"/>
    <property type="match status" value="1"/>
</dbReference>
<evidence type="ECO:0000256" key="13">
    <source>
        <dbReference type="ARBA" id="ARBA00023136"/>
    </source>
</evidence>
<dbReference type="GO" id="GO:0000155">
    <property type="term" value="F:phosphorelay sensor kinase activity"/>
    <property type="evidence" value="ECO:0007669"/>
    <property type="project" value="InterPro"/>
</dbReference>
<feature type="transmembrane region" description="Helical" evidence="14">
    <location>
        <begin position="184"/>
        <end position="204"/>
    </location>
</feature>
<dbReference type="AlphaFoldDB" id="A0A2A6E113"/>
<keyword evidence="9 16" id="KW-0418">Kinase</keyword>
<dbReference type="SMART" id="SM00065">
    <property type="entry name" value="GAF"/>
    <property type="match status" value="1"/>
</dbReference>
<evidence type="ECO:0000313" key="17">
    <source>
        <dbReference type="Proteomes" id="UP000243688"/>
    </source>
</evidence>
<dbReference type="Gene3D" id="3.30.450.40">
    <property type="match status" value="1"/>
</dbReference>
<evidence type="ECO:0000256" key="12">
    <source>
        <dbReference type="ARBA" id="ARBA00023012"/>
    </source>
</evidence>
<keyword evidence="5" id="KW-0597">Phosphoprotein</keyword>
<comment type="catalytic activity">
    <reaction evidence="1">
        <text>ATP + protein L-histidine = ADP + protein N-phospho-L-histidine.</text>
        <dbReference type="EC" id="2.7.13.3"/>
    </reaction>
</comment>
<organism evidence="16 17">
    <name type="scientific">Candidatus Reconcilbacillus cellulovorans</name>
    <dbReference type="NCBI Taxonomy" id="1906605"/>
    <lineage>
        <taxon>Bacteria</taxon>
        <taxon>Bacillati</taxon>
        <taxon>Bacillota</taxon>
        <taxon>Bacilli</taxon>
        <taxon>Bacillales</taxon>
        <taxon>Paenibacillaceae</taxon>
        <taxon>Candidatus Reconcilbacillus</taxon>
    </lineage>
</organism>
<evidence type="ECO:0000256" key="14">
    <source>
        <dbReference type="SAM" id="Phobius"/>
    </source>
</evidence>
<keyword evidence="4" id="KW-1003">Cell membrane</keyword>
<reference evidence="16 17" key="1">
    <citation type="submission" date="2016-12" db="EMBL/GenBank/DDBJ databases">
        <title>Candidatus Reconcilibacillus cellulovorans genome.</title>
        <authorList>
            <person name="Kolinko S."/>
            <person name="Wu Y.-W."/>
            <person name="Tachea F."/>
            <person name="Denzel E."/>
            <person name="Hiras J."/>
            <person name="Baecker N."/>
            <person name="Chan L.J."/>
            <person name="Eichorst S.A."/>
            <person name="Frey D."/>
            <person name="Adams P.D."/>
            <person name="Pray T."/>
            <person name="Tanjore D."/>
            <person name="Petzold C.J."/>
            <person name="Gladden J.M."/>
            <person name="Simmons B.A."/>
            <person name="Singer S.W."/>
        </authorList>
    </citation>
    <scope>NUCLEOTIDE SEQUENCE [LARGE SCALE GENOMIC DNA]</scope>
    <source>
        <strain evidence="16">JTherm</strain>
    </source>
</reference>
<accession>A0A2A6E113</accession>
<dbReference type="EC" id="2.7.13.3" evidence="3"/>
<comment type="caution">
    <text evidence="16">The sequence shown here is derived from an EMBL/GenBank/DDBJ whole genome shotgun (WGS) entry which is preliminary data.</text>
</comment>
<dbReference type="Proteomes" id="UP000243688">
    <property type="component" value="Unassembled WGS sequence"/>
</dbReference>
<dbReference type="PROSITE" id="PS50109">
    <property type="entry name" value="HIS_KIN"/>
    <property type="match status" value="1"/>
</dbReference>
<dbReference type="InterPro" id="IPR003594">
    <property type="entry name" value="HATPase_dom"/>
</dbReference>
<protein>
    <recommendedName>
        <fullName evidence="3">histidine kinase</fullName>
        <ecNumber evidence="3">2.7.13.3</ecNumber>
    </recommendedName>
</protein>
<feature type="transmembrane region" description="Helical" evidence="14">
    <location>
        <begin position="6"/>
        <end position="22"/>
    </location>
</feature>
<dbReference type="GO" id="GO:0071555">
    <property type="term" value="P:cell wall organization"/>
    <property type="evidence" value="ECO:0007669"/>
    <property type="project" value="InterPro"/>
</dbReference>
<dbReference type="PANTHER" id="PTHR34220:SF7">
    <property type="entry name" value="SENSOR HISTIDINE KINASE YPDA"/>
    <property type="match status" value="1"/>
</dbReference>
<feature type="domain" description="Histidine kinase" evidence="15">
    <location>
        <begin position="476"/>
        <end position="579"/>
    </location>
</feature>
<dbReference type="SUPFAM" id="SSF55874">
    <property type="entry name" value="ATPase domain of HSP90 chaperone/DNA topoisomerase II/histidine kinase"/>
    <property type="match status" value="1"/>
</dbReference>
<dbReference type="InterPro" id="IPR011620">
    <property type="entry name" value="Sig_transdc_His_kinase_LytS_TM"/>
</dbReference>
<evidence type="ECO:0000256" key="2">
    <source>
        <dbReference type="ARBA" id="ARBA00004651"/>
    </source>
</evidence>
<evidence type="ECO:0000256" key="8">
    <source>
        <dbReference type="ARBA" id="ARBA00022741"/>
    </source>
</evidence>
<dbReference type="Pfam" id="PF02518">
    <property type="entry name" value="HATPase_c"/>
    <property type="match status" value="1"/>
</dbReference>
<evidence type="ECO:0000256" key="10">
    <source>
        <dbReference type="ARBA" id="ARBA00022840"/>
    </source>
</evidence>
<dbReference type="InterPro" id="IPR036890">
    <property type="entry name" value="HATPase_C_sf"/>
</dbReference>
<evidence type="ECO:0000256" key="3">
    <source>
        <dbReference type="ARBA" id="ARBA00012438"/>
    </source>
</evidence>
<dbReference type="Pfam" id="PF13492">
    <property type="entry name" value="GAF_3"/>
    <property type="match status" value="1"/>
</dbReference>
<dbReference type="InterPro" id="IPR050640">
    <property type="entry name" value="Bact_2-comp_sensor_kinase"/>
</dbReference>
<evidence type="ECO:0000313" key="16">
    <source>
        <dbReference type="EMBL" id="PDO10496.1"/>
    </source>
</evidence>
<evidence type="ECO:0000256" key="9">
    <source>
        <dbReference type="ARBA" id="ARBA00022777"/>
    </source>
</evidence>
<keyword evidence="12" id="KW-0902">Two-component regulatory system</keyword>
<name>A0A2A6E113_9BACL</name>
<keyword evidence="13 14" id="KW-0472">Membrane</keyword>
<evidence type="ECO:0000259" key="15">
    <source>
        <dbReference type="PROSITE" id="PS50109"/>
    </source>
</evidence>
<dbReference type="GO" id="GO:0005886">
    <property type="term" value="C:plasma membrane"/>
    <property type="evidence" value="ECO:0007669"/>
    <property type="project" value="UniProtKB-SubCell"/>
</dbReference>
<evidence type="ECO:0000256" key="5">
    <source>
        <dbReference type="ARBA" id="ARBA00022553"/>
    </source>
</evidence>
<proteinExistence type="predicted"/>
<evidence type="ECO:0000256" key="7">
    <source>
        <dbReference type="ARBA" id="ARBA00022692"/>
    </source>
</evidence>
<sequence>MTELIPLMIERMGLIVVMAFIATRLKSFRRIVRRENIGRSRWLLVLMFGLFGIVSTYTGVEVSTSRVVHGDWISRIEPDNAIANTRNLSVVVGGILGGPAVGLGIGLIAGGHRYLLGGFTGFACALSTAAGGLIAGIAGRRNRHTGEVRPLFAASISLMVETLQMALILLFARPFSDAVQLVRLIGLPMIAVNAVGVWIFMLILKSVLQEEERTKALQTHKAFSIAEQTLPYFRKGLKPESCEQVAEIIYRMIGADAVSITDRDRVLAHIGAGGVHHLPKNGSLSDLTRRTLENGRILVARSSEEIGCRHAACPLRAAIALPLTVRSQTVGTLKLGFTDPKRLGSVETELAEGLAKLFSVQLELAAAENEMRLLKDAEIKALQAQVHPHFLFNAIQTIAAVTRQDAERARHLLIQLGVFFRNNLQGTRETLVPLTQEIGHVEAFLAIEEARFPGKFRFECELTPGAEKALVPPFTLQPLVENAVKHGLRHVRSGGVIRLEAMRRSGRLVLLVHDNGTGMPPETLSRLGKTAVWSTHGTGTALETIRARLIGLFGDQSDFAVTSRENEGTTVCIQIPWIQTEKEESISEMESVYRRR</sequence>
<dbReference type="GO" id="GO:0005524">
    <property type="term" value="F:ATP binding"/>
    <property type="evidence" value="ECO:0007669"/>
    <property type="project" value="UniProtKB-KW"/>
</dbReference>
<evidence type="ECO:0000256" key="1">
    <source>
        <dbReference type="ARBA" id="ARBA00000085"/>
    </source>
</evidence>
<dbReference type="SMART" id="SM00387">
    <property type="entry name" value="HATPase_c"/>
    <property type="match status" value="1"/>
</dbReference>
<dbReference type="Gene3D" id="1.10.1760.20">
    <property type="match status" value="1"/>
</dbReference>
<evidence type="ECO:0000256" key="6">
    <source>
        <dbReference type="ARBA" id="ARBA00022679"/>
    </source>
</evidence>
<keyword evidence="11 14" id="KW-1133">Transmembrane helix</keyword>
<dbReference type="InterPro" id="IPR005467">
    <property type="entry name" value="His_kinase_dom"/>
</dbReference>
<feature type="transmembrane region" description="Helical" evidence="14">
    <location>
        <begin position="115"/>
        <end position="139"/>
    </location>
</feature>
<comment type="subcellular location">
    <subcellularLocation>
        <location evidence="2">Cell membrane</location>
        <topology evidence="2">Multi-pass membrane protein</topology>
    </subcellularLocation>
</comment>
<feature type="transmembrane region" description="Helical" evidence="14">
    <location>
        <begin position="88"/>
        <end position="108"/>
    </location>
</feature>
<dbReference type="InterPro" id="IPR003018">
    <property type="entry name" value="GAF"/>
</dbReference>